<dbReference type="SUPFAM" id="SSF143456">
    <property type="entry name" value="VC0467-like"/>
    <property type="match status" value="1"/>
</dbReference>
<sequence>MEFIFDYNQKQEIRKGDILLAEPFMTDPNFERAVVLVCEHNEEEGSFGLVLNKPSVVQMEDISLNLAKEHELFIGGPVEQDTLHYLHTMSDVKGAVKLRNGVYWGGEFEHLQFMAENGFLTTDNCRFFMGYSGWSHLQLRDELENNSWIVSHQDPSIIFKEESDTLWQSVLKNMGGKYKVLSNYPRDPRWN</sequence>
<dbReference type="AlphaFoldDB" id="A0A315Z7A6"/>
<protein>
    <submittedName>
        <fullName evidence="1">Putative transcriptional regulator</fullName>
    </submittedName>
</protein>
<proteinExistence type="predicted"/>
<dbReference type="Proteomes" id="UP000245535">
    <property type="component" value="Unassembled WGS sequence"/>
</dbReference>
<evidence type="ECO:0000313" key="2">
    <source>
        <dbReference type="Proteomes" id="UP000245535"/>
    </source>
</evidence>
<evidence type="ECO:0000313" key="1">
    <source>
        <dbReference type="EMBL" id="PWJ40223.1"/>
    </source>
</evidence>
<dbReference type="RefSeq" id="WP_109620774.1">
    <property type="nucleotide sequence ID" value="NZ_QGDO01000005.1"/>
</dbReference>
<dbReference type="EMBL" id="QGDO01000005">
    <property type="protein sequence ID" value="PWJ40223.1"/>
    <property type="molecule type" value="Genomic_DNA"/>
</dbReference>
<dbReference type="Pfam" id="PF02622">
    <property type="entry name" value="DUF179"/>
    <property type="match status" value="1"/>
</dbReference>
<reference evidence="1 2" key="1">
    <citation type="submission" date="2018-03" db="EMBL/GenBank/DDBJ databases">
        <title>Genomic Encyclopedia of Archaeal and Bacterial Type Strains, Phase II (KMG-II): from individual species to whole genera.</title>
        <authorList>
            <person name="Goeker M."/>
        </authorList>
    </citation>
    <scope>NUCLEOTIDE SEQUENCE [LARGE SCALE GENOMIC DNA]</scope>
    <source>
        <strain evidence="1 2">DSM 28229</strain>
    </source>
</reference>
<comment type="caution">
    <text evidence="1">The sequence shown here is derived from an EMBL/GenBank/DDBJ whole genome shotgun (WGS) entry which is preliminary data.</text>
</comment>
<gene>
    <name evidence="1" type="ORF">BC781_105291</name>
</gene>
<dbReference type="PANTHER" id="PTHR31984">
    <property type="entry name" value="TRANSPORTER, PUTATIVE (DUF179)-RELATED"/>
    <property type="match status" value="1"/>
</dbReference>
<organism evidence="1 2">
    <name type="scientific">Sediminitomix flava</name>
    <dbReference type="NCBI Taxonomy" id="379075"/>
    <lineage>
        <taxon>Bacteria</taxon>
        <taxon>Pseudomonadati</taxon>
        <taxon>Bacteroidota</taxon>
        <taxon>Cytophagia</taxon>
        <taxon>Cytophagales</taxon>
        <taxon>Flammeovirgaceae</taxon>
        <taxon>Sediminitomix</taxon>
    </lineage>
</organism>
<accession>A0A315Z7A6</accession>
<dbReference type="PANTHER" id="PTHR31984:SF17">
    <property type="entry name" value="TRANSCRIPTIONAL REGULATOR"/>
    <property type="match status" value="1"/>
</dbReference>
<dbReference type="InterPro" id="IPR003774">
    <property type="entry name" value="AlgH-like"/>
</dbReference>
<dbReference type="Gene3D" id="3.40.1740.10">
    <property type="entry name" value="VC0467-like"/>
    <property type="match status" value="1"/>
</dbReference>
<name>A0A315Z7A6_SEDFL</name>
<keyword evidence="2" id="KW-1185">Reference proteome</keyword>
<dbReference type="OrthoDB" id="9807486at2"/>